<sequence length="128" mass="14329">MPITYVIDHELKIVRTEAKGPIKVPEIVNHLASQKRDKTVPYRELIDVSGVSAPYLTSAQIWQAAQAVLAVALESKPGPRAILVTNDAVFGMCRMFATLVDDSFSVRVFRETEAAEHWLMEEYQLDLA</sequence>
<proteinExistence type="predicted"/>
<evidence type="ECO:0000313" key="2">
    <source>
        <dbReference type="Proteomes" id="UP000005824"/>
    </source>
</evidence>
<dbReference type="InParanoid" id="B4D0M5"/>
<dbReference type="EMBL" id="ABVL01000006">
    <property type="protein sequence ID" value="EDY19887.1"/>
    <property type="molecule type" value="Genomic_DNA"/>
</dbReference>
<protein>
    <recommendedName>
        <fullName evidence="3">STAS/SEC14 domain-containing protein</fullName>
    </recommendedName>
</protein>
<gene>
    <name evidence="1" type="ORF">CfE428DRAFT_2476</name>
</gene>
<accession>B4D0M5</accession>
<evidence type="ECO:0008006" key="3">
    <source>
        <dbReference type="Google" id="ProtNLM"/>
    </source>
</evidence>
<reference evidence="1 2" key="1">
    <citation type="journal article" date="2011" name="J. Bacteriol.">
        <title>Genome sequence of Chthoniobacter flavus Ellin428, an aerobic heterotrophic soil bacterium.</title>
        <authorList>
            <person name="Kant R."/>
            <person name="van Passel M.W."/>
            <person name="Palva A."/>
            <person name="Lucas S."/>
            <person name="Lapidus A."/>
            <person name="Glavina Del Rio T."/>
            <person name="Dalin E."/>
            <person name="Tice H."/>
            <person name="Bruce D."/>
            <person name="Goodwin L."/>
            <person name="Pitluck S."/>
            <person name="Larimer F.W."/>
            <person name="Land M.L."/>
            <person name="Hauser L."/>
            <person name="Sangwan P."/>
            <person name="de Vos W.M."/>
            <person name="Janssen P.H."/>
            <person name="Smidt H."/>
        </authorList>
    </citation>
    <scope>NUCLEOTIDE SEQUENCE [LARGE SCALE GENOMIC DNA]</scope>
    <source>
        <strain evidence="1 2">Ellin428</strain>
    </source>
</reference>
<dbReference type="Proteomes" id="UP000005824">
    <property type="component" value="Unassembled WGS sequence"/>
</dbReference>
<dbReference type="AlphaFoldDB" id="B4D0M5"/>
<dbReference type="STRING" id="497964.CfE428DRAFT_2476"/>
<evidence type="ECO:0000313" key="1">
    <source>
        <dbReference type="EMBL" id="EDY19887.1"/>
    </source>
</evidence>
<keyword evidence="2" id="KW-1185">Reference proteome</keyword>
<organism evidence="1 2">
    <name type="scientific">Chthoniobacter flavus Ellin428</name>
    <dbReference type="NCBI Taxonomy" id="497964"/>
    <lineage>
        <taxon>Bacteria</taxon>
        <taxon>Pseudomonadati</taxon>
        <taxon>Verrucomicrobiota</taxon>
        <taxon>Spartobacteria</taxon>
        <taxon>Chthoniobacterales</taxon>
        <taxon>Chthoniobacteraceae</taxon>
        <taxon>Chthoniobacter</taxon>
    </lineage>
</organism>
<name>B4D0M5_9BACT</name>
<comment type="caution">
    <text evidence="1">The sequence shown here is derived from an EMBL/GenBank/DDBJ whole genome shotgun (WGS) entry which is preliminary data.</text>
</comment>
<dbReference type="eggNOG" id="ENOG5033IGR">
    <property type="taxonomic scope" value="Bacteria"/>
</dbReference>
<dbReference type="RefSeq" id="WP_006979801.1">
    <property type="nucleotide sequence ID" value="NZ_ABVL01000006.1"/>
</dbReference>